<evidence type="ECO:0000256" key="5">
    <source>
        <dbReference type="PROSITE-ProRule" id="PRU01248"/>
    </source>
</evidence>
<dbReference type="InterPro" id="IPR035386">
    <property type="entry name" value="Arm-DNA-bind_5"/>
</dbReference>
<keyword evidence="3 5" id="KW-0238">DNA-binding</keyword>
<dbReference type="Gene3D" id="1.10.443.10">
    <property type="entry name" value="Intergrase catalytic core"/>
    <property type="match status" value="1"/>
</dbReference>
<dbReference type="InterPro" id="IPR025269">
    <property type="entry name" value="SAM-like_dom"/>
</dbReference>
<dbReference type="RefSeq" id="WP_190888496.1">
    <property type="nucleotide sequence ID" value="NZ_JACWZY010000016.1"/>
</dbReference>
<evidence type="ECO:0000259" key="7">
    <source>
        <dbReference type="PROSITE" id="PS51900"/>
    </source>
</evidence>
<dbReference type="Pfam" id="PF13102">
    <property type="entry name" value="Phage_int_SAM_5"/>
    <property type="match status" value="1"/>
</dbReference>
<dbReference type="CDD" id="cd01185">
    <property type="entry name" value="INTN1_C_like"/>
    <property type="match status" value="1"/>
</dbReference>
<protein>
    <submittedName>
        <fullName evidence="8">Site-specific integrase</fullName>
    </submittedName>
</protein>
<evidence type="ECO:0000256" key="4">
    <source>
        <dbReference type="ARBA" id="ARBA00023172"/>
    </source>
</evidence>
<dbReference type="GO" id="GO:0015074">
    <property type="term" value="P:DNA integration"/>
    <property type="evidence" value="ECO:0007669"/>
    <property type="project" value="UniProtKB-KW"/>
</dbReference>
<dbReference type="Gene3D" id="1.10.150.130">
    <property type="match status" value="1"/>
</dbReference>
<feature type="domain" description="Core-binding (CB)" evidence="7">
    <location>
        <begin position="115"/>
        <end position="195"/>
    </location>
</feature>
<keyword evidence="2" id="KW-0229">DNA integration</keyword>
<keyword evidence="4" id="KW-0233">DNA recombination</keyword>
<dbReference type="InterPro" id="IPR050090">
    <property type="entry name" value="Tyrosine_recombinase_XerCD"/>
</dbReference>
<evidence type="ECO:0000259" key="6">
    <source>
        <dbReference type="PROSITE" id="PS51898"/>
    </source>
</evidence>
<evidence type="ECO:0000256" key="2">
    <source>
        <dbReference type="ARBA" id="ARBA00022908"/>
    </source>
</evidence>
<dbReference type="AlphaFoldDB" id="A0A927ANU7"/>
<evidence type="ECO:0000313" key="8">
    <source>
        <dbReference type="EMBL" id="MBD2702644.1"/>
    </source>
</evidence>
<dbReference type="InterPro" id="IPR013762">
    <property type="entry name" value="Integrase-like_cat_sf"/>
</dbReference>
<comment type="similarity">
    <text evidence="1">Belongs to the 'phage' integrase family.</text>
</comment>
<reference evidence="8" key="1">
    <citation type="submission" date="2020-09" db="EMBL/GenBank/DDBJ databases">
        <authorList>
            <person name="Kim M.K."/>
        </authorList>
    </citation>
    <scope>NUCLEOTIDE SEQUENCE</scope>
    <source>
        <strain evidence="8">BT702</strain>
    </source>
</reference>
<dbReference type="InterPro" id="IPR044068">
    <property type="entry name" value="CB"/>
</dbReference>
<dbReference type="PANTHER" id="PTHR30349:SF64">
    <property type="entry name" value="PROPHAGE INTEGRASE INTD-RELATED"/>
    <property type="match status" value="1"/>
</dbReference>
<feature type="domain" description="Tyr recombinase" evidence="6">
    <location>
        <begin position="217"/>
        <end position="412"/>
    </location>
</feature>
<comment type="caution">
    <text evidence="8">The sequence shown here is derived from an EMBL/GenBank/DDBJ whole genome shotgun (WGS) entry which is preliminary data.</text>
</comment>
<organism evidence="8 9">
    <name type="scientific">Spirosoma profusum</name>
    <dbReference type="NCBI Taxonomy" id="2771354"/>
    <lineage>
        <taxon>Bacteria</taxon>
        <taxon>Pseudomonadati</taxon>
        <taxon>Bacteroidota</taxon>
        <taxon>Cytophagia</taxon>
        <taxon>Cytophagales</taxon>
        <taxon>Cytophagaceae</taxon>
        <taxon>Spirosoma</taxon>
    </lineage>
</organism>
<gene>
    <name evidence="8" type="ORF">IC229_18500</name>
</gene>
<keyword evidence="9" id="KW-1185">Reference proteome</keyword>
<dbReference type="SUPFAM" id="SSF56349">
    <property type="entry name" value="DNA breaking-rejoining enzymes"/>
    <property type="match status" value="1"/>
</dbReference>
<evidence type="ECO:0000256" key="3">
    <source>
        <dbReference type="ARBA" id="ARBA00023125"/>
    </source>
</evidence>
<dbReference type="PROSITE" id="PS51900">
    <property type="entry name" value="CB"/>
    <property type="match status" value="1"/>
</dbReference>
<dbReference type="PANTHER" id="PTHR30349">
    <property type="entry name" value="PHAGE INTEGRASE-RELATED"/>
    <property type="match status" value="1"/>
</dbReference>
<dbReference type="GO" id="GO:0003677">
    <property type="term" value="F:DNA binding"/>
    <property type="evidence" value="ECO:0007669"/>
    <property type="project" value="UniProtKB-UniRule"/>
</dbReference>
<name>A0A927ANU7_9BACT</name>
<dbReference type="GO" id="GO:0006310">
    <property type="term" value="P:DNA recombination"/>
    <property type="evidence" value="ECO:0007669"/>
    <property type="project" value="UniProtKB-KW"/>
</dbReference>
<dbReference type="Pfam" id="PF17293">
    <property type="entry name" value="Arm-DNA-bind_5"/>
    <property type="match status" value="1"/>
</dbReference>
<sequence>MSQPKPDNAPASGRAKTNTISFTVELGNKPKKDGRYALYLRITENRQHRRVYIGFDIPLKDWNPNKKEVRRSYVLHEVINKKIDAIKSDAIRLKADTKNVTSLVIAENLKGRSSAYFFQYAYEYLSNKPYNTQRNVRSEINKLLEYVDNKELFFSDITVKLLTDYEQWLRTKKGNTTNTIGTGFSKIRAVFNQAVKEGLVPIQDNPFLLIKLKEGKPDRVRLTEGELETFRNVSLPEGSLLWHTRNYWLCAFYMAGMRFSDICCLQWKNINDNRLSYVMWKTKATVTKSHSIQLPKQAEEIIRHYQPEKIDPEGFVFPIMSAKRTYDADVDILKEVSRKNALINRYLKKICFLAGIPRELSFHSARHTFADLGRKKINDVYAISKLLRHSKINITEKYLSEFDTDTTDKALESIFG</sequence>
<evidence type="ECO:0000256" key="1">
    <source>
        <dbReference type="ARBA" id="ARBA00008857"/>
    </source>
</evidence>
<dbReference type="InterPro" id="IPR011010">
    <property type="entry name" value="DNA_brk_join_enz"/>
</dbReference>
<dbReference type="Pfam" id="PF00589">
    <property type="entry name" value="Phage_integrase"/>
    <property type="match status" value="1"/>
</dbReference>
<dbReference type="EMBL" id="JACWZY010000016">
    <property type="protein sequence ID" value="MBD2702644.1"/>
    <property type="molecule type" value="Genomic_DNA"/>
</dbReference>
<dbReference type="PROSITE" id="PS51898">
    <property type="entry name" value="TYR_RECOMBINASE"/>
    <property type="match status" value="1"/>
</dbReference>
<evidence type="ECO:0000313" key="9">
    <source>
        <dbReference type="Proteomes" id="UP000598820"/>
    </source>
</evidence>
<dbReference type="Proteomes" id="UP000598820">
    <property type="component" value="Unassembled WGS sequence"/>
</dbReference>
<dbReference type="InterPro" id="IPR002104">
    <property type="entry name" value="Integrase_catalytic"/>
</dbReference>
<accession>A0A927ANU7</accession>
<proteinExistence type="inferred from homology"/>
<dbReference type="InterPro" id="IPR010998">
    <property type="entry name" value="Integrase_recombinase_N"/>
</dbReference>